<accession>A0ABY7FBY8</accession>
<feature type="domain" description="Chitin-binding type-4" evidence="2">
    <location>
        <begin position="56"/>
        <end position="210"/>
    </location>
</feature>
<dbReference type="Pfam" id="PF03067">
    <property type="entry name" value="LPMO_10"/>
    <property type="match status" value="1"/>
</dbReference>
<proteinExistence type="predicted"/>
<name>A0ABY7FBY8_MYAAR</name>
<dbReference type="EMBL" id="CP111022">
    <property type="protein sequence ID" value="WAR18884.1"/>
    <property type="molecule type" value="Genomic_DNA"/>
</dbReference>
<dbReference type="Proteomes" id="UP001164746">
    <property type="component" value="Chromosome 11"/>
</dbReference>
<sequence length="283" mass="31008">MNCHAVLLLSWLLLGTLAGIRGHGRLLEPPGRSSAWRFNFPVPHNTMDHQLNCKGYGIGGRCGVCGDPYEGPYENEAGGKYARGIIVQNYTQGQRIRVTIEITVNHGGYSEFRICPNNDVTKRVTQDCMDHYLLMTPFGETRYMHAPNGDPAGLGEKHIDLLLPPGLTCTQCVLQWIWTGDSNNNCWLNSTCCTEVGCGPQEHFYGCADVSVRSSVQPWAPQPTLLLNMTSQVGTSGPACIASEMARNMVGQPRADELCQRACSGPGSVCPVYFCADSCRRTF</sequence>
<evidence type="ECO:0000313" key="3">
    <source>
        <dbReference type="EMBL" id="WAR18884.1"/>
    </source>
</evidence>
<dbReference type="InterPro" id="IPR004302">
    <property type="entry name" value="Cellulose/chitin-bd_N"/>
</dbReference>
<evidence type="ECO:0000256" key="1">
    <source>
        <dbReference type="SAM" id="SignalP"/>
    </source>
</evidence>
<organism evidence="3 4">
    <name type="scientific">Mya arenaria</name>
    <name type="common">Soft-shell clam</name>
    <dbReference type="NCBI Taxonomy" id="6604"/>
    <lineage>
        <taxon>Eukaryota</taxon>
        <taxon>Metazoa</taxon>
        <taxon>Spiralia</taxon>
        <taxon>Lophotrochozoa</taxon>
        <taxon>Mollusca</taxon>
        <taxon>Bivalvia</taxon>
        <taxon>Autobranchia</taxon>
        <taxon>Heteroconchia</taxon>
        <taxon>Euheterodonta</taxon>
        <taxon>Imparidentia</taxon>
        <taxon>Neoheterodontei</taxon>
        <taxon>Myida</taxon>
        <taxon>Myoidea</taxon>
        <taxon>Myidae</taxon>
        <taxon>Mya</taxon>
    </lineage>
</organism>
<feature type="chain" id="PRO_5046329943" description="Chitin-binding type-4 domain-containing protein" evidence="1">
    <location>
        <begin position="19"/>
        <end position="283"/>
    </location>
</feature>
<evidence type="ECO:0000313" key="4">
    <source>
        <dbReference type="Proteomes" id="UP001164746"/>
    </source>
</evidence>
<keyword evidence="1" id="KW-0732">Signal</keyword>
<feature type="signal peptide" evidence="1">
    <location>
        <begin position="1"/>
        <end position="18"/>
    </location>
</feature>
<keyword evidence="4" id="KW-1185">Reference proteome</keyword>
<gene>
    <name evidence="3" type="ORF">MAR_000722</name>
</gene>
<protein>
    <recommendedName>
        <fullName evidence="2">Chitin-binding type-4 domain-containing protein</fullName>
    </recommendedName>
</protein>
<reference evidence="3" key="1">
    <citation type="submission" date="2022-11" db="EMBL/GenBank/DDBJ databases">
        <title>Centuries of genome instability and evolution in soft-shell clam transmissible cancer (bioRxiv).</title>
        <authorList>
            <person name="Hart S.F.M."/>
            <person name="Yonemitsu M.A."/>
            <person name="Giersch R.M."/>
            <person name="Beal B.F."/>
            <person name="Arriagada G."/>
            <person name="Davis B.W."/>
            <person name="Ostrander E.A."/>
            <person name="Goff S.P."/>
            <person name="Metzger M.J."/>
        </authorList>
    </citation>
    <scope>NUCLEOTIDE SEQUENCE</scope>
    <source>
        <strain evidence="3">MELC-2E11</strain>
        <tissue evidence="3">Siphon/mantle</tissue>
    </source>
</reference>
<evidence type="ECO:0000259" key="2">
    <source>
        <dbReference type="Pfam" id="PF03067"/>
    </source>
</evidence>